<accession>A0AAD9E755</accession>
<dbReference type="InterPro" id="IPR050471">
    <property type="entry name" value="AB_hydrolase"/>
</dbReference>
<dbReference type="InterPro" id="IPR000073">
    <property type="entry name" value="AB_hydrolase_1"/>
</dbReference>
<keyword evidence="4" id="KW-1185">Reference proteome</keyword>
<name>A0AAD9E755_9PEZI</name>
<evidence type="ECO:0000256" key="1">
    <source>
        <dbReference type="SAM" id="MobiDB-lite"/>
    </source>
</evidence>
<dbReference type="InterPro" id="IPR029058">
    <property type="entry name" value="AB_hydrolase_fold"/>
</dbReference>
<gene>
    <name evidence="3" type="ORF">CCHR01_19508</name>
</gene>
<dbReference type="SUPFAM" id="SSF53474">
    <property type="entry name" value="alpha/beta-Hydrolases"/>
    <property type="match status" value="1"/>
</dbReference>
<organism evidence="3 4">
    <name type="scientific">Colletotrichum chrysophilum</name>
    <dbReference type="NCBI Taxonomy" id="1836956"/>
    <lineage>
        <taxon>Eukaryota</taxon>
        <taxon>Fungi</taxon>
        <taxon>Dikarya</taxon>
        <taxon>Ascomycota</taxon>
        <taxon>Pezizomycotina</taxon>
        <taxon>Sordariomycetes</taxon>
        <taxon>Hypocreomycetidae</taxon>
        <taxon>Glomerellales</taxon>
        <taxon>Glomerellaceae</taxon>
        <taxon>Colletotrichum</taxon>
        <taxon>Colletotrichum gloeosporioides species complex</taxon>
    </lineage>
</organism>
<feature type="compositionally biased region" description="Pro residues" evidence="1">
    <location>
        <begin position="56"/>
        <end position="67"/>
    </location>
</feature>
<reference evidence="3" key="1">
    <citation type="submission" date="2023-01" db="EMBL/GenBank/DDBJ databases">
        <title>Colletotrichum chrysophilum M932 genome sequence.</title>
        <authorList>
            <person name="Baroncelli R."/>
        </authorList>
    </citation>
    <scope>NUCLEOTIDE SEQUENCE</scope>
    <source>
        <strain evidence="3">M932</strain>
    </source>
</reference>
<dbReference type="Pfam" id="PF12697">
    <property type="entry name" value="Abhydrolase_6"/>
    <property type="match status" value="1"/>
</dbReference>
<dbReference type="PANTHER" id="PTHR43433:SF10">
    <property type="entry name" value="AB HYDROLASE-1 DOMAIN-CONTAINING PROTEIN"/>
    <property type="match status" value="1"/>
</dbReference>
<comment type="caution">
    <text evidence="3">The sequence shown here is derived from an EMBL/GenBank/DDBJ whole genome shotgun (WGS) entry which is preliminary data.</text>
</comment>
<feature type="region of interest" description="Disordered" evidence="1">
    <location>
        <begin position="1"/>
        <end position="78"/>
    </location>
</feature>
<feature type="domain" description="AB hydrolase-1" evidence="2">
    <location>
        <begin position="136"/>
        <end position="409"/>
    </location>
</feature>
<protein>
    <submittedName>
        <fullName evidence="3">Interferon-induced gtp-binding protein mx2</fullName>
    </submittedName>
</protein>
<dbReference type="AlphaFoldDB" id="A0AAD9E755"/>
<dbReference type="PANTHER" id="PTHR43433">
    <property type="entry name" value="HYDROLASE, ALPHA/BETA FOLD FAMILY PROTEIN"/>
    <property type="match status" value="1"/>
</dbReference>
<sequence length="446" mass="48778">MRDHHGRTTQLQHLPQKPIQALQEEKRSFLPGRNPDTPAQNSIATPDFNITMASQTPPPATDPNPPREFPDPAEYLDDPRFNRKFTLPPTPDLPENFQVTYADFGHNDPSDPSSTHVLLLCGPLLGSRYLHIAKDALAKRHKVRIIDIDRPGFGGTTPVPPNLRIRAWLAIVPALLAHLGVRHVVLAAHSGGTLYALNTLLHHRHLLSPSRPYVALCAPWVHPSHSGAAIMSLTSTLPQGLVGSFDKVAGFMVRSLVPATVGFSNAVSGMLSGIVPSLAGTPAEEYTAPGVSDVRLAEFEEKIWGTLIKRVYAESVQGLGQDAVLLLKRDGNEMFWGEWEDYDKLVPLLAQQERELGEGGGLEVEVFFAASDAMIGTDDGPKWFEQCWREEQRGERIKFSSSVVPKADHDSIVSLRFGVFERIIRSVGGAEEGTASPDVSAEQTAV</sequence>
<evidence type="ECO:0000259" key="2">
    <source>
        <dbReference type="Pfam" id="PF12697"/>
    </source>
</evidence>
<proteinExistence type="predicted"/>
<dbReference type="EMBL" id="JAQOWY010000978">
    <property type="protein sequence ID" value="KAK1837870.1"/>
    <property type="molecule type" value="Genomic_DNA"/>
</dbReference>
<evidence type="ECO:0000313" key="3">
    <source>
        <dbReference type="EMBL" id="KAK1837870.1"/>
    </source>
</evidence>
<dbReference type="Proteomes" id="UP001243330">
    <property type="component" value="Unassembled WGS sequence"/>
</dbReference>
<dbReference type="Gene3D" id="3.40.50.1820">
    <property type="entry name" value="alpha/beta hydrolase"/>
    <property type="match status" value="1"/>
</dbReference>
<evidence type="ECO:0000313" key="4">
    <source>
        <dbReference type="Proteomes" id="UP001243330"/>
    </source>
</evidence>